<keyword evidence="2 3" id="KW-0802">TPR repeat</keyword>
<dbReference type="InterPro" id="IPR012668">
    <property type="entry name" value="CHP02466"/>
</dbReference>
<evidence type="ECO:0000256" key="3">
    <source>
        <dbReference type="PROSITE-ProRule" id="PRU00339"/>
    </source>
</evidence>
<dbReference type="Pfam" id="PF07719">
    <property type="entry name" value="TPR_2"/>
    <property type="match status" value="1"/>
</dbReference>
<dbReference type="PANTHER" id="PTHR44227">
    <property type="match status" value="1"/>
</dbReference>
<evidence type="ECO:0000256" key="2">
    <source>
        <dbReference type="ARBA" id="ARBA00022803"/>
    </source>
</evidence>
<gene>
    <name evidence="4" type="ORF">J2X06_002900</name>
</gene>
<evidence type="ECO:0000313" key="5">
    <source>
        <dbReference type="Proteomes" id="UP001251524"/>
    </source>
</evidence>
<dbReference type="InterPro" id="IPR019734">
    <property type="entry name" value="TPR_rpt"/>
</dbReference>
<evidence type="ECO:0000256" key="1">
    <source>
        <dbReference type="ARBA" id="ARBA00022737"/>
    </source>
</evidence>
<dbReference type="InterPro" id="IPR052346">
    <property type="entry name" value="O-mannosyl-transferase_TMTC"/>
</dbReference>
<dbReference type="InterPro" id="IPR011990">
    <property type="entry name" value="TPR-like_helical_dom_sf"/>
</dbReference>
<dbReference type="Pfam" id="PF13432">
    <property type="entry name" value="TPR_16"/>
    <property type="match status" value="2"/>
</dbReference>
<evidence type="ECO:0000313" key="4">
    <source>
        <dbReference type="EMBL" id="MDR7135691.1"/>
    </source>
</evidence>
<comment type="caution">
    <text evidence="4">The sequence shown here is derived from an EMBL/GenBank/DDBJ whole genome shotgun (WGS) entry which is preliminary data.</text>
</comment>
<dbReference type="SUPFAM" id="SSF48452">
    <property type="entry name" value="TPR-like"/>
    <property type="match status" value="2"/>
</dbReference>
<feature type="repeat" description="TPR" evidence="3">
    <location>
        <begin position="214"/>
        <end position="247"/>
    </location>
</feature>
<dbReference type="PANTHER" id="PTHR44227:SF3">
    <property type="entry name" value="PROTEIN O-MANNOSYL-TRANSFERASE TMTC4"/>
    <property type="match status" value="1"/>
</dbReference>
<organism evidence="4 5">
    <name type="scientific">Lysobacter niastensis</name>
    <dbReference type="NCBI Taxonomy" id="380629"/>
    <lineage>
        <taxon>Bacteria</taxon>
        <taxon>Pseudomonadati</taxon>
        <taxon>Pseudomonadota</taxon>
        <taxon>Gammaproteobacteria</taxon>
        <taxon>Lysobacterales</taxon>
        <taxon>Lysobacteraceae</taxon>
        <taxon>Lysobacter</taxon>
    </lineage>
</organism>
<sequence>MITQAQVRERLGRAWAALQHNQPAHARAECEALLTEAPDTFDGWRMLAMAEQALGDRVGCRAALERSLALRPDDGATLLDLGTVLLQGDEAVSALPYLRQAVQRLPEEPRAAFRYGTAAFVTGDFAEAVAGFTAAAQRDPRWVEAWNNLAAAHGRLQDYPQAIAAARNALQLCPEVAGAHQALAALLSNLFDRESLQEGLRFAERALQLDPALAEAHRNAAIALRKLGQPQRAQEHALRAVELAPRNADSIDTLGEQLLLNGQPAEAVATYEKALASGVVTPALRRQHGIALLHDHQPAEAEQVLAALLHDQPTDQRAIAHLGLALAAIGDVRGASERLGLHRHVHAIELPPPEGFVDAAQFHAALADDIRRHSQQRWEPAGLAARKAYLSGDLLADRTAAIVGFEQRLRETIDVFLARCRAAAGAQDDLFLRNVPQRYRLHVWATQAAEQGFIDTHIHEDSWLSGAYYVELPEAIGDGDATHAGWIEFGRPFAGLPSWPEHALHRVRPRVGTLLLFPSYLFHRTLPYRGAGERISISFDLAEV</sequence>
<protein>
    <submittedName>
        <fullName evidence="4">Tetratricopeptide (TPR) repeat protein</fullName>
    </submittedName>
</protein>
<dbReference type="Proteomes" id="UP001251524">
    <property type="component" value="Unassembled WGS sequence"/>
</dbReference>
<keyword evidence="5" id="KW-1185">Reference proteome</keyword>
<dbReference type="EMBL" id="JAVDVY010000002">
    <property type="protein sequence ID" value="MDR7135691.1"/>
    <property type="molecule type" value="Genomic_DNA"/>
</dbReference>
<reference evidence="4 5" key="1">
    <citation type="submission" date="2023-07" db="EMBL/GenBank/DDBJ databases">
        <title>Sorghum-associated microbial communities from plants grown in Nebraska, USA.</title>
        <authorList>
            <person name="Schachtman D."/>
        </authorList>
    </citation>
    <scope>NUCLEOTIDE SEQUENCE [LARGE SCALE GENOMIC DNA]</scope>
    <source>
        <strain evidence="4 5">BE198</strain>
    </source>
</reference>
<feature type="repeat" description="TPR" evidence="3">
    <location>
        <begin position="143"/>
        <end position="176"/>
    </location>
</feature>
<dbReference type="Gene3D" id="1.25.40.10">
    <property type="entry name" value="Tetratricopeptide repeat domain"/>
    <property type="match status" value="1"/>
</dbReference>
<keyword evidence="1" id="KW-0677">Repeat</keyword>
<name>A0ABU1WDY3_9GAMM</name>
<proteinExistence type="predicted"/>
<dbReference type="Pfam" id="PF00515">
    <property type="entry name" value="TPR_1"/>
    <property type="match status" value="1"/>
</dbReference>
<dbReference type="Gene3D" id="2.60.120.620">
    <property type="entry name" value="q2cbj1_9rhob like domain"/>
    <property type="match status" value="1"/>
</dbReference>
<dbReference type="PROSITE" id="PS50005">
    <property type="entry name" value="TPR"/>
    <property type="match status" value="2"/>
</dbReference>
<dbReference type="RefSeq" id="WP_310063523.1">
    <property type="nucleotide sequence ID" value="NZ_JAVDVY010000002.1"/>
</dbReference>
<dbReference type="SMART" id="SM00028">
    <property type="entry name" value="TPR"/>
    <property type="match status" value="7"/>
</dbReference>
<dbReference type="Pfam" id="PF13759">
    <property type="entry name" value="2OG-FeII_Oxy_5"/>
    <property type="match status" value="1"/>
</dbReference>
<accession>A0ABU1WDY3</accession>
<dbReference type="InterPro" id="IPR013105">
    <property type="entry name" value="TPR_2"/>
</dbReference>